<organism evidence="1 2">
    <name type="scientific">Penicilliopsis zonata CBS 506.65</name>
    <dbReference type="NCBI Taxonomy" id="1073090"/>
    <lineage>
        <taxon>Eukaryota</taxon>
        <taxon>Fungi</taxon>
        <taxon>Dikarya</taxon>
        <taxon>Ascomycota</taxon>
        <taxon>Pezizomycotina</taxon>
        <taxon>Eurotiomycetes</taxon>
        <taxon>Eurotiomycetidae</taxon>
        <taxon>Eurotiales</taxon>
        <taxon>Aspergillaceae</taxon>
        <taxon>Penicilliopsis</taxon>
    </lineage>
</organism>
<accession>A0A1L9S676</accession>
<name>A0A1L9S676_9EURO</name>
<sequence length="104" mass="11172">MGLVLGKRRFEDPTWKYTGGPSVKQLRIIMKFISLTSFILLLAATSALPTTGPATRDLGPKKNLPLGYKRDVQLESAAAAVNTIPPEDDPDVVDGTLIATYGCP</sequence>
<dbReference type="EMBL" id="KV878357">
    <property type="protein sequence ID" value="OJJ42662.1"/>
    <property type="molecule type" value="Genomic_DNA"/>
</dbReference>
<dbReference type="RefSeq" id="XP_022577172.1">
    <property type="nucleotide sequence ID" value="XM_022727550.1"/>
</dbReference>
<proteinExistence type="predicted"/>
<gene>
    <name evidence="1" type="ORF">ASPZODRAFT_20189</name>
</gene>
<dbReference type="VEuPathDB" id="FungiDB:ASPZODRAFT_20189"/>
<protein>
    <submittedName>
        <fullName evidence="1">Uncharacterized protein</fullName>
    </submittedName>
</protein>
<evidence type="ECO:0000313" key="2">
    <source>
        <dbReference type="Proteomes" id="UP000184188"/>
    </source>
</evidence>
<dbReference type="Proteomes" id="UP000184188">
    <property type="component" value="Unassembled WGS sequence"/>
</dbReference>
<dbReference type="AlphaFoldDB" id="A0A1L9S676"/>
<reference evidence="2" key="1">
    <citation type="journal article" date="2017" name="Genome Biol.">
        <title>Comparative genomics reveals high biological diversity and specific adaptations in the industrially and medically important fungal genus Aspergillus.</title>
        <authorList>
            <person name="de Vries R.P."/>
            <person name="Riley R."/>
            <person name="Wiebenga A."/>
            <person name="Aguilar-Osorio G."/>
            <person name="Amillis S."/>
            <person name="Uchima C.A."/>
            <person name="Anderluh G."/>
            <person name="Asadollahi M."/>
            <person name="Askin M."/>
            <person name="Barry K."/>
            <person name="Battaglia E."/>
            <person name="Bayram O."/>
            <person name="Benocci T."/>
            <person name="Braus-Stromeyer S.A."/>
            <person name="Caldana C."/>
            <person name="Canovas D."/>
            <person name="Cerqueira G.C."/>
            <person name="Chen F."/>
            <person name="Chen W."/>
            <person name="Choi C."/>
            <person name="Clum A."/>
            <person name="Dos Santos R.A."/>
            <person name="Damasio A.R."/>
            <person name="Diallinas G."/>
            <person name="Emri T."/>
            <person name="Fekete E."/>
            <person name="Flipphi M."/>
            <person name="Freyberg S."/>
            <person name="Gallo A."/>
            <person name="Gournas C."/>
            <person name="Habgood R."/>
            <person name="Hainaut M."/>
            <person name="Harispe M.L."/>
            <person name="Henrissat B."/>
            <person name="Hilden K.S."/>
            <person name="Hope R."/>
            <person name="Hossain A."/>
            <person name="Karabika E."/>
            <person name="Karaffa L."/>
            <person name="Karanyi Z."/>
            <person name="Krasevec N."/>
            <person name="Kuo A."/>
            <person name="Kusch H."/>
            <person name="LaButti K."/>
            <person name="Lagendijk E.L."/>
            <person name="Lapidus A."/>
            <person name="Levasseur A."/>
            <person name="Lindquist E."/>
            <person name="Lipzen A."/>
            <person name="Logrieco A.F."/>
            <person name="MacCabe A."/>
            <person name="Maekelae M.R."/>
            <person name="Malavazi I."/>
            <person name="Melin P."/>
            <person name="Meyer V."/>
            <person name="Mielnichuk N."/>
            <person name="Miskei M."/>
            <person name="Molnar A.P."/>
            <person name="Mule G."/>
            <person name="Ngan C.Y."/>
            <person name="Orejas M."/>
            <person name="Orosz E."/>
            <person name="Ouedraogo J.P."/>
            <person name="Overkamp K.M."/>
            <person name="Park H.-S."/>
            <person name="Perrone G."/>
            <person name="Piumi F."/>
            <person name="Punt P.J."/>
            <person name="Ram A.F."/>
            <person name="Ramon A."/>
            <person name="Rauscher S."/>
            <person name="Record E."/>
            <person name="Riano-Pachon D.M."/>
            <person name="Robert V."/>
            <person name="Roehrig J."/>
            <person name="Ruller R."/>
            <person name="Salamov A."/>
            <person name="Salih N.S."/>
            <person name="Samson R.A."/>
            <person name="Sandor E."/>
            <person name="Sanguinetti M."/>
            <person name="Schuetze T."/>
            <person name="Sepcic K."/>
            <person name="Shelest E."/>
            <person name="Sherlock G."/>
            <person name="Sophianopoulou V."/>
            <person name="Squina F.M."/>
            <person name="Sun H."/>
            <person name="Susca A."/>
            <person name="Todd R.B."/>
            <person name="Tsang A."/>
            <person name="Unkles S.E."/>
            <person name="van de Wiele N."/>
            <person name="van Rossen-Uffink D."/>
            <person name="Oliveira J.V."/>
            <person name="Vesth T.C."/>
            <person name="Visser J."/>
            <person name="Yu J.-H."/>
            <person name="Zhou M."/>
            <person name="Andersen M.R."/>
            <person name="Archer D.B."/>
            <person name="Baker S.E."/>
            <person name="Benoit I."/>
            <person name="Brakhage A.A."/>
            <person name="Braus G.H."/>
            <person name="Fischer R."/>
            <person name="Frisvad J.C."/>
            <person name="Goldman G.H."/>
            <person name="Houbraken J."/>
            <person name="Oakley B."/>
            <person name="Pocsi I."/>
            <person name="Scazzocchio C."/>
            <person name="Seiboth B."/>
            <person name="vanKuyk P.A."/>
            <person name="Wortman J."/>
            <person name="Dyer P.S."/>
            <person name="Grigoriev I.V."/>
        </authorList>
    </citation>
    <scope>NUCLEOTIDE SEQUENCE [LARGE SCALE GENOMIC DNA]</scope>
    <source>
        <strain evidence="2">CBS 506.65</strain>
    </source>
</reference>
<keyword evidence="2" id="KW-1185">Reference proteome</keyword>
<evidence type="ECO:0000313" key="1">
    <source>
        <dbReference type="EMBL" id="OJJ42662.1"/>
    </source>
</evidence>
<dbReference type="GeneID" id="34614014"/>